<accession>A0A498CM24</accession>
<dbReference type="PIRSF" id="PIRSF016897">
    <property type="entry name" value="GlpP"/>
    <property type="match status" value="1"/>
</dbReference>
<proteinExistence type="predicted"/>
<dbReference type="Pfam" id="PF04309">
    <property type="entry name" value="G3P_antiterm"/>
    <property type="match status" value="1"/>
</dbReference>
<comment type="caution">
    <text evidence="1">The sequence shown here is derived from an EMBL/GenBank/DDBJ whole genome shotgun (WGS) entry which is preliminary data.</text>
</comment>
<dbReference type="PANTHER" id="PTHR35787">
    <property type="entry name" value="GLYCEROL UPTAKE OPERON ANTITERMINATOR REGULATORY PROTEIN"/>
    <property type="match status" value="1"/>
</dbReference>
<dbReference type="Gene3D" id="3.20.20.70">
    <property type="entry name" value="Aldolase class I"/>
    <property type="match status" value="1"/>
</dbReference>
<reference evidence="1 2" key="1">
    <citation type="submission" date="2018-10" db="EMBL/GenBank/DDBJ databases">
        <title>Anaerotruncus faecis sp. nov., isolated from human feces.</title>
        <authorList>
            <person name="Wang Y.-J."/>
        </authorList>
    </citation>
    <scope>NUCLEOTIDE SEQUENCE [LARGE SCALE GENOMIC DNA]</scope>
    <source>
        <strain evidence="1 2">22A2-44</strain>
    </source>
</reference>
<name>A0A498CM24_9FIRM</name>
<dbReference type="InterPro" id="IPR006699">
    <property type="entry name" value="GlpP"/>
</dbReference>
<evidence type="ECO:0000313" key="1">
    <source>
        <dbReference type="EMBL" id="RLL07651.1"/>
    </source>
</evidence>
<dbReference type="EMBL" id="RCHT01000045">
    <property type="protein sequence ID" value="RLL07651.1"/>
    <property type="molecule type" value="Genomic_DNA"/>
</dbReference>
<sequence>MLGKKKFLEALRDSPVIAAVKNPEGLQNCLTSDCSIAFVLYGDMLNIAGIVAQLKEAGKLAFVHIDLVDGLTSQDVVVDFIAKNTCADGIISTKHSLVRHAKGCGLLTVQRFFVLDSMALFNISRQLATAEADAVEILPGVMPKVIRKIAATTDKPIIAGGLISDKEDVINALAAGAVSVSSTQRAIWFL</sequence>
<dbReference type="AlphaFoldDB" id="A0A498CM24"/>
<evidence type="ECO:0000313" key="2">
    <source>
        <dbReference type="Proteomes" id="UP000276301"/>
    </source>
</evidence>
<dbReference type="SUPFAM" id="SSF110391">
    <property type="entry name" value="GlpP-like"/>
    <property type="match status" value="1"/>
</dbReference>
<protein>
    <submittedName>
        <fullName evidence="1">Glycerol-3-phosphate responsive antiterminator</fullName>
    </submittedName>
</protein>
<dbReference type="GO" id="GO:0006355">
    <property type="term" value="P:regulation of DNA-templated transcription"/>
    <property type="evidence" value="ECO:0007669"/>
    <property type="project" value="InterPro"/>
</dbReference>
<keyword evidence="2" id="KW-1185">Reference proteome</keyword>
<organism evidence="1 2">
    <name type="scientific">Anaerotruncus massiliensis</name>
    <name type="common">ex Liu et al. 2021</name>
    <dbReference type="NCBI Taxonomy" id="2321404"/>
    <lineage>
        <taxon>Bacteria</taxon>
        <taxon>Bacillati</taxon>
        <taxon>Bacillota</taxon>
        <taxon>Clostridia</taxon>
        <taxon>Eubacteriales</taxon>
        <taxon>Oscillospiraceae</taxon>
        <taxon>Anaerotruncus</taxon>
    </lineage>
</organism>
<dbReference type="InterPro" id="IPR013785">
    <property type="entry name" value="Aldolase_TIM"/>
</dbReference>
<dbReference type="RefSeq" id="WP_121587622.1">
    <property type="nucleotide sequence ID" value="NZ_DBGELX010000134.1"/>
</dbReference>
<dbReference type="GO" id="GO:0006071">
    <property type="term" value="P:glycerol metabolic process"/>
    <property type="evidence" value="ECO:0007669"/>
    <property type="project" value="InterPro"/>
</dbReference>
<dbReference type="PANTHER" id="PTHR35787:SF1">
    <property type="entry name" value="GLYCEROL UPTAKE OPERON ANTITERMINATOR REGULATORY PROTEIN"/>
    <property type="match status" value="1"/>
</dbReference>
<gene>
    <name evidence="1" type="ORF">D4A47_13095</name>
</gene>
<dbReference type="Proteomes" id="UP000276301">
    <property type="component" value="Unassembled WGS sequence"/>
</dbReference>